<dbReference type="EMBL" id="CP029543">
    <property type="protein sequence ID" value="AWV47523.1"/>
    <property type="molecule type" value="Genomic_DNA"/>
</dbReference>
<accession>A0AAD0KT78</accession>
<name>A0AAD0KT78_MYCLR</name>
<dbReference type="Proteomes" id="UP000249682">
    <property type="component" value="Chromosome"/>
</dbReference>
<gene>
    <name evidence="1" type="ORF">DIJ64_03755</name>
</gene>
<sequence length="73" mass="8081">MAFDPIDCSRVGHAWPAYTHTSKPNPKLKSMLNNSTLPNSYNGLAPLNPWVNKAINTTSSVLMAAMPANRIWR</sequence>
<evidence type="ECO:0000313" key="2">
    <source>
        <dbReference type="Proteomes" id="UP000249682"/>
    </source>
</evidence>
<evidence type="ECO:0000313" key="1">
    <source>
        <dbReference type="EMBL" id="AWV47523.1"/>
    </source>
</evidence>
<organism evidence="1 2">
    <name type="scientific">Mycobacterium leprae</name>
    <dbReference type="NCBI Taxonomy" id="1769"/>
    <lineage>
        <taxon>Bacteria</taxon>
        <taxon>Bacillati</taxon>
        <taxon>Actinomycetota</taxon>
        <taxon>Actinomycetes</taxon>
        <taxon>Mycobacteriales</taxon>
        <taxon>Mycobacteriaceae</taxon>
        <taxon>Mycobacterium</taxon>
    </lineage>
</organism>
<protein>
    <submittedName>
        <fullName evidence="1">Uncharacterized protein</fullName>
    </submittedName>
</protein>
<dbReference type="AlphaFoldDB" id="A0AAD0KT78"/>
<proteinExistence type="predicted"/>
<reference evidence="1 2" key="1">
    <citation type="submission" date="2018-05" db="EMBL/GenBank/DDBJ databases">
        <title>Evolution of small genomes with special reference to Mycobacterium leprae.</title>
        <authorList>
            <person name="Mohanty P.S."/>
            <person name="Bansal A.K."/>
            <person name="Gupta U.D."/>
            <person name="Naaz F."/>
            <person name="Dwivedi V.D."/>
            <person name="Singh H."/>
            <person name="Gupta G."/>
            <person name="Sharma S."/>
            <person name="Arora M."/>
        </authorList>
    </citation>
    <scope>NUCLEOTIDE SEQUENCE [LARGE SCALE GENOMIC DNA]</scope>
    <source>
        <strain evidence="1 2">MRHRU-235-G</strain>
    </source>
</reference>